<dbReference type="PROSITE" id="PS00109">
    <property type="entry name" value="PROTEIN_KINASE_TYR"/>
    <property type="match status" value="1"/>
</dbReference>
<dbReference type="SUPFAM" id="SSF56112">
    <property type="entry name" value="Protein kinase-like (PK-like)"/>
    <property type="match status" value="2"/>
</dbReference>
<dbReference type="InterPro" id="IPR008266">
    <property type="entry name" value="Tyr_kinase_AS"/>
</dbReference>
<feature type="transmembrane region" description="Helical" evidence="3">
    <location>
        <begin position="93"/>
        <end position="114"/>
    </location>
</feature>
<dbReference type="Proteomes" id="UP000050525">
    <property type="component" value="Unassembled WGS sequence"/>
</dbReference>
<dbReference type="InterPro" id="IPR001245">
    <property type="entry name" value="Ser-Thr/Tyr_kinase_cat_dom"/>
</dbReference>
<dbReference type="STRING" id="8496.A0A151P6Z2"/>
<accession>A0A151P6Z2</accession>
<dbReference type="GO" id="GO:0043235">
    <property type="term" value="C:receptor complex"/>
    <property type="evidence" value="ECO:0007669"/>
    <property type="project" value="TreeGrafter"/>
</dbReference>
<dbReference type="GO" id="GO:0005524">
    <property type="term" value="F:ATP binding"/>
    <property type="evidence" value="ECO:0007669"/>
    <property type="project" value="UniProtKB-KW"/>
</dbReference>
<dbReference type="AlphaFoldDB" id="A0A151P6Z2"/>
<gene>
    <name evidence="5" type="primary">STYK1</name>
    <name evidence="5" type="ORF">Y1Q_0016792</name>
</gene>
<dbReference type="GO" id="GO:0004714">
    <property type="term" value="F:transmembrane receptor protein tyrosine kinase activity"/>
    <property type="evidence" value="ECO:0007669"/>
    <property type="project" value="TreeGrafter"/>
</dbReference>
<dbReference type="PROSITE" id="PS50011">
    <property type="entry name" value="PROTEIN_KINASE_DOM"/>
    <property type="match status" value="1"/>
</dbReference>
<dbReference type="PANTHER" id="PTHR24416">
    <property type="entry name" value="TYROSINE-PROTEIN KINASE RECEPTOR"/>
    <property type="match status" value="1"/>
</dbReference>
<dbReference type="Pfam" id="PF07714">
    <property type="entry name" value="PK_Tyr_Ser-Thr"/>
    <property type="match status" value="2"/>
</dbReference>
<organism evidence="5 6">
    <name type="scientific">Alligator mississippiensis</name>
    <name type="common">American alligator</name>
    <dbReference type="NCBI Taxonomy" id="8496"/>
    <lineage>
        <taxon>Eukaryota</taxon>
        <taxon>Metazoa</taxon>
        <taxon>Chordata</taxon>
        <taxon>Craniata</taxon>
        <taxon>Vertebrata</taxon>
        <taxon>Euteleostomi</taxon>
        <taxon>Archelosauria</taxon>
        <taxon>Archosauria</taxon>
        <taxon>Crocodylia</taxon>
        <taxon>Alligatoridae</taxon>
        <taxon>Alligatorinae</taxon>
        <taxon>Alligator</taxon>
    </lineage>
</organism>
<keyword evidence="5" id="KW-0418">Kinase</keyword>
<reference evidence="5 6" key="1">
    <citation type="journal article" date="2012" name="Genome Biol.">
        <title>Sequencing three crocodilian genomes to illuminate the evolution of archosaurs and amniotes.</title>
        <authorList>
            <person name="St John J.A."/>
            <person name="Braun E.L."/>
            <person name="Isberg S.R."/>
            <person name="Miles L.G."/>
            <person name="Chong A.Y."/>
            <person name="Gongora J."/>
            <person name="Dalzell P."/>
            <person name="Moran C."/>
            <person name="Bed'hom B."/>
            <person name="Abzhanov A."/>
            <person name="Burgess S.C."/>
            <person name="Cooksey A.M."/>
            <person name="Castoe T.A."/>
            <person name="Crawford N.G."/>
            <person name="Densmore L.D."/>
            <person name="Drew J.C."/>
            <person name="Edwards S.V."/>
            <person name="Faircloth B.C."/>
            <person name="Fujita M.K."/>
            <person name="Greenwold M.J."/>
            <person name="Hoffmann F.G."/>
            <person name="Howard J.M."/>
            <person name="Iguchi T."/>
            <person name="Janes D.E."/>
            <person name="Khan S.Y."/>
            <person name="Kohno S."/>
            <person name="de Koning A.J."/>
            <person name="Lance S.L."/>
            <person name="McCarthy F.M."/>
            <person name="McCormack J.E."/>
            <person name="Merchant M.E."/>
            <person name="Peterson D.G."/>
            <person name="Pollock D.D."/>
            <person name="Pourmand N."/>
            <person name="Raney B.J."/>
            <person name="Roessler K.A."/>
            <person name="Sanford J.R."/>
            <person name="Sawyer R.H."/>
            <person name="Schmidt C.J."/>
            <person name="Triplett E.W."/>
            <person name="Tuberville T.D."/>
            <person name="Venegas-Anaya M."/>
            <person name="Howard J.T."/>
            <person name="Jarvis E.D."/>
            <person name="Guillette L.J.Jr."/>
            <person name="Glenn T.C."/>
            <person name="Green R.E."/>
            <person name="Ray D.A."/>
        </authorList>
    </citation>
    <scope>NUCLEOTIDE SEQUENCE [LARGE SCALE GENOMIC DNA]</scope>
    <source>
        <strain evidence="5">KSC_2009_1</strain>
    </source>
</reference>
<evidence type="ECO:0000256" key="2">
    <source>
        <dbReference type="ARBA" id="ARBA00022840"/>
    </source>
</evidence>
<name>A0A151P6Z2_ALLMI</name>
<evidence type="ECO:0000256" key="1">
    <source>
        <dbReference type="ARBA" id="ARBA00022741"/>
    </source>
</evidence>
<keyword evidence="3" id="KW-0812">Transmembrane</keyword>
<dbReference type="InterPro" id="IPR000719">
    <property type="entry name" value="Prot_kinase_dom"/>
</dbReference>
<evidence type="ECO:0000313" key="6">
    <source>
        <dbReference type="Proteomes" id="UP000050525"/>
    </source>
</evidence>
<dbReference type="InterPro" id="IPR011009">
    <property type="entry name" value="Kinase-like_dom_sf"/>
</dbReference>
<keyword evidence="6" id="KW-1185">Reference proteome</keyword>
<proteinExistence type="predicted"/>
<evidence type="ECO:0000259" key="4">
    <source>
        <dbReference type="PROSITE" id="PS50011"/>
    </source>
</evidence>
<sequence>MTRFRFSLLPHDSDVKDTKGGLSRLLLALNRKSTEQKIVSTAPTEDCRGNSKGEGHTHILLIMAEDVRKLTRMLLECSSNDQLCVVREYQTEVIIIPVFLVGMFVIVLSVILWLRYQSWKTNQQQQQQQLVLPGHEVKRESQQEPNASGNSYIQLSETTVESLLKTAAMTLKELQIPRERLSPGSLMLIHTGSYGGIYRAELQTENPGKTKAVILKTLQDTAGPHDVKDFLGRIKFHQSLGQHENLVELVGCCIDQLPLYMVLKESSLGDLLNFLWICRKDVMTMDGIPYDLTEKQVYKVGQQVAAALARGLKEAKIMLHFLGLVPEEYLSSAKCSSCHYAGMPGKLVTQDFLQQKQLVHGDIAARNVLLQHDFTAKLCGLGLAYETYTYGARSITQVVPLKWQAPERLLKRPPSIKADIWSFGILLYEMITLGAPPYPEVPPLDILQHLQRQNIMKQPSSCQPVMYGIMQTCWQWNATDRPSPAELLQSLNWWCLNYMPMWLALTWTVLPLTTLFCEREVRKKKQLPATLVAMQRAHEGCLHVFAE</sequence>
<dbReference type="EMBL" id="AKHW03000678">
    <property type="protein sequence ID" value="KYO44669.1"/>
    <property type="molecule type" value="Genomic_DNA"/>
</dbReference>
<dbReference type="Gene3D" id="3.30.200.20">
    <property type="entry name" value="Phosphorylase Kinase, domain 1"/>
    <property type="match status" value="1"/>
</dbReference>
<dbReference type="PANTHER" id="PTHR24416:SF631">
    <property type="entry name" value="SERINE_THREONINE_TYROSINE KINASE 1"/>
    <property type="match status" value="1"/>
</dbReference>
<keyword evidence="2" id="KW-0067">ATP-binding</keyword>
<dbReference type="Gene3D" id="1.10.510.10">
    <property type="entry name" value="Transferase(Phosphotransferase) domain 1"/>
    <property type="match status" value="1"/>
</dbReference>
<keyword evidence="1" id="KW-0547">Nucleotide-binding</keyword>
<feature type="domain" description="Protein kinase" evidence="4">
    <location>
        <begin position="183"/>
        <end position="494"/>
    </location>
</feature>
<dbReference type="GO" id="GO:0005886">
    <property type="term" value="C:plasma membrane"/>
    <property type="evidence" value="ECO:0007669"/>
    <property type="project" value="TreeGrafter"/>
</dbReference>
<comment type="caution">
    <text evidence="5">The sequence shown here is derived from an EMBL/GenBank/DDBJ whole genome shotgun (WGS) entry which is preliminary data.</text>
</comment>
<evidence type="ECO:0000313" key="5">
    <source>
        <dbReference type="EMBL" id="KYO44669.1"/>
    </source>
</evidence>
<evidence type="ECO:0000256" key="3">
    <source>
        <dbReference type="SAM" id="Phobius"/>
    </source>
</evidence>
<dbReference type="InterPro" id="IPR050122">
    <property type="entry name" value="RTK"/>
</dbReference>
<protein>
    <submittedName>
        <fullName evidence="5">Tyrosine-protein kinase STYK1 isoform A</fullName>
    </submittedName>
</protein>
<keyword evidence="5" id="KW-0808">Transferase</keyword>
<dbReference type="GO" id="GO:0007169">
    <property type="term" value="P:cell surface receptor protein tyrosine kinase signaling pathway"/>
    <property type="evidence" value="ECO:0007669"/>
    <property type="project" value="TreeGrafter"/>
</dbReference>
<keyword evidence="3" id="KW-1133">Transmembrane helix</keyword>
<dbReference type="FunFam" id="3.30.200.20:FF:000442">
    <property type="entry name" value="Serine/threonine/tyrosine kinase 1"/>
    <property type="match status" value="1"/>
</dbReference>
<keyword evidence="3" id="KW-0472">Membrane</keyword>